<proteinExistence type="predicted"/>
<dbReference type="EMBL" id="ML996565">
    <property type="protein sequence ID" value="KAF2762716.1"/>
    <property type="molecule type" value="Genomic_DNA"/>
</dbReference>
<feature type="domain" description="Heterokaryon incompatibility" evidence="1">
    <location>
        <begin position="21"/>
        <end position="113"/>
    </location>
</feature>
<sequence>MWLIEVASGSLREFIEKPPPYAILSHRWGRSEDEVQFKDLIDGRRAVWSMPGYHKIRQTCKRAREHGLGYVWIDTCCIDKSSSAELSESINSMFEYYRAAVVCFVYLNDPALESLPNPPIRISSSEWFRRAWTLQELLAPIQIKFYSKDWTFLGPRDSPFIITEIHKATSIHQRYFLQQISIESASIAERMSWAANRVATRPEDVSYSLLGIFGINMPLLYGEGRLRAFQRLQEVIIGNHDDYSVFAW</sequence>
<dbReference type="OrthoDB" id="20872at2759"/>
<dbReference type="InterPro" id="IPR010730">
    <property type="entry name" value="HET"/>
</dbReference>
<dbReference type="Pfam" id="PF06985">
    <property type="entry name" value="HET"/>
    <property type="match status" value="1"/>
</dbReference>
<feature type="non-terminal residue" evidence="2">
    <location>
        <position position="248"/>
    </location>
</feature>
<organism evidence="2 3">
    <name type="scientific">Pseudovirgaria hyperparasitica</name>
    <dbReference type="NCBI Taxonomy" id="470096"/>
    <lineage>
        <taxon>Eukaryota</taxon>
        <taxon>Fungi</taxon>
        <taxon>Dikarya</taxon>
        <taxon>Ascomycota</taxon>
        <taxon>Pezizomycotina</taxon>
        <taxon>Dothideomycetes</taxon>
        <taxon>Dothideomycetes incertae sedis</taxon>
        <taxon>Acrospermales</taxon>
        <taxon>Acrospermaceae</taxon>
        <taxon>Pseudovirgaria</taxon>
    </lineage>
</organism>
<name>A0A6A6WKM2_9PEZI</name>
<dbReference type="AlphaFoldDB" id="A0A6A6WKM2"/>
<gene>
    <name evidence="2" type="ORF">EJ05DRAFT_459493</name>
</gene>
<dbReference type="PANTHER" id="PTHR10622:SF10">
    <property type="entry name" value="HET DOMAIN-CONTAINING PROTEIN"/>
    <property type="match status" value="1"/>
</dbReference>
<dbReference type="RefSeq" id="XP_033605167.1">
    <property type="nucleotide sequence ID" value="XM_033742578.1"/>
</dbReference>
<reference evidence="2" key="1">
    <citation type="journal article" date="2020" name="Stud. Mycol.">
        <title>101 Dothideomycetes genomes: a test case for predicting lifestyles and emergence of pathogens.</title>
        <authorList>
            <person name="Haridas S."/>
            <person name="Albert R."/>
            <person name="Binder M."/>
            <person name="Bloem J."/>
            <person name="Labutti K."/>
            <person name="Salamov A."/>
            <person name="Andreopoulos B."/>
            <person name="Baker S."/>
            <person name="Barry K."/>
            <person name="Bills G."/>
            <person name="Bluhm B."/>
            <person name="Cannon C."/>
            <person name="Castanera R."/>
            <person name="Culley D."/>
            <person name="Daum C."/>
            <person name="Ezra D."/>
            <person name="Gonzalez J."/>
            <person name="Henrissat B."/>
            <person name="Kuo A."/>
            <person name="Liang C."/>
            <person name="Lipzen A."/>
            <person name="Lutzoni F."/>
            <person name="Magnuson J."/>
            <person name="Mondo S."/>
            <person name="Nolan M."/>
            <person name="Ohm R."/>
            <person name="Pangilinan J."/>
            <person name="Park H.-J."/>
            <person name="Ramirez L."/>
            <person name="Alfaro M."/>
            <person name="Sun H."/>
            <person name="Tritt A."/>
            <person name="Yoshinaga Y."/>
            <person name="Zwiers L.-H."/>
            <person name="Turgeon B."/>
            <person name="Goodwin S."/>
            <person name="Spatafora J."/>
            <person name="Crous P."/>
            <person name="Grigoriev I."/>
        </authorList>
    </citation>
    <scope>NUCLEOTIDE SEQUENCE</scope>
    <source>
        <strain evidence="2">CBS 121739</strain>
    </source>
</reference>
<dbReference type="Proteomes" id="UP000799437">
    <property type="component" value="Unassembled WGS sequence"/>
</dbReference>
<dbReference type="PANTHER" id="PTHR10622">
    <property type="entry name" value="HET DOMAIN-CONTAINING PROTEIN"/>
    <property type="match status" value="1"/>
</dbReference>
<evidence type="ECO:0000313" key="3">
    <source>
        <dbReference type="Proteomes" id="UP000799437"/>
    </source>
</evidence>
<evidence type="ECO:0000313" key="2">
    <source>
        <dbReference type="EMBL" id="KAF2762716.1"/>
    </source>
</evidence>
<dbReference type="GeneID" id="54483632"/>
<keyword evidence="3" id="KW-1185">Reference proteome</keyword>
<evidence type="ECO:0000259" key="1">
    <source>
        <dbReference type="Pfam" id="PF06985"/>
    </source>
</evidence>
<protein>
    <submittedName>
        <fullName evidence="2">HET-domain-containing protein</fullName>
    </submittedName>
</protein>
<accession>A0A6A6WKM2</accession>